<evidence type="ECO:0000313" key="4">
    <source>
        <dbReference type="Proteomes" id="UP001224775"/>
    </source>
</evidence>
<sequence length="626" mass="69593">MRLTCILIPTALERAAAFGGLKHNTRAVRNAHSLPHRQLLPHSQRSSALDMVQSASPFSAFADLFNPSKQSATLSGSAAVGQQVVQSFIAAINSRADPATIVEFFSDDVNFVDTSYYNPIVGKDELRKHFYLHAGSSALSTFAKTTDFSAAAIVVDDIVSVSENGKSKVCVMYHLTDDDGNDVADTTAISFYNVDDDGKIVSAFDVTEPVSPKPGDSGLKLLKTVSNLIGDESIVMTTDSITSSTAVEQYFDAWNKRDMKLAVAQFTEDCSVRDLQYDDAFSNRDELETHLLRCKDCLPSSFNFVIDDIAQTKQKAGVLWHVENDGEPLSFTRGCSFYTLDRNGLIQTGFDIPEKAPPKTGFLKTLSSKFEAEPVRLIPLAMWVAYMYILFISDGILPGANALALEQRTWEEVRDLSINFFLVSPLLHLPFSPVVHPMLEGVFNLLLSWAAMFACFLSDERKNKPNLLPFGPMLVGMQFLTSGFLLPYLFTRTPEFESQVYKEDIEGDLQQKVAEWRPLGGFLSTVGTASIVWSFIGRPEFGEFTERYNSFIDLLSIDRVGSSFIVDLAIFAIFQSWFVDDDLQRRGVSEDELMGLRNVAKFVPFFGLAAYITLRPELPSRNSEME</sequence>
<feature type="domain" description="SnoaL-like" evidence="2">
    <location>
        <begin position="85"/>
        <end position="202"/>
    </location>
</feature>
<evidence type="ECO:0000256" key="1">
    <source>
        <dbReference type="SAM" id="Phobius"/>
    </source>
</evidence>
<dbReference type="Proteomes" id="UP001224775">
    <property type="component" value="Unassembled WGS sequence"/>
</dbReference>
<proteinExistence type="predicted"/>
<dbReference type="InterPro" id="IPR037401">
    <property type="entry name" value="SnoaL-like"/>
</dbReference>
<dbReference type="Gene3D" id="3.10.450.50">
    <property type="match status" value="2"/>
</dbReference>
<gene>
    <name evidence="3" type="ORF">QTG54_006003</name>
</gene>
<protein>
    <submittedName>
        <fullName evidence="3">Transmembrane protein</fullName>
    </submittedName>
</protein>
<dbReference type="AlphaFoldDB" id="A0AAD9DDJ8"/>
<dbReference type="PANTHER" id="PTHR36367">
    <property type="entry name" value="TRANSMEMBRANE PROTEIN"/>
    <property type="match status" value="1"/>
</dbReference>
<dbReference type="SUPFAM" id="SSF54427">
    <property type="entry name" value="NTF2-like"/>
    <property type="match status" value="2"/>
</dbReference>
<keyword evidence="1" id="KW-1133">Transmembrane helix</keyword>
<feature type="transmembrane region" description="Helical" evidence="1">
    <location>
        <begin position="470"/>
        <end position="490"/>
    </location>
</feature>
<comment type="caution">
    <text evidence="3">The sequence shown here is derived from an EMBL/GenBank/DDBJ whole genome shotgun (WGS) entry which is preliminary data.</text>
</comment>
<dbReference type="InterPro" id="IPR032710">
    <property type="entry name" value="NTF2-like_dom_sf"/>
</dbReference>
<keyword evidence="4" id="KW-1185">Reference proteome</keyword>
<reference evidence="3" key="1">
    <citation type="submission" date="2023-06" db="EMBL/GenBank/DDBJ databases">
        <title>Survivors Of The Sea: Transcriptome response of Skeletonema marinoi to long-term dormancy.</title>
        <authorList>
            <person name="Pinder M.I.M."/>
            <person name="Kourtchenko O."/>
            <person name="Robertson E.K."/>
            <person name="Larsson T."/>
            <person name="Maumus F."/>
            <person name="Osuna-Cruz C.M."/>
            <person name="Vancaester E."/>
            <person name="Stenow R."/>
            <person name="Vandepoele K."/>
            <person name="Ploug H."/>
            <person name="Bruchert V."/>
            <person name="Godhe A."/>
            <person name="Topel M."/>
        </authorList>
    </citation>
    <scope>NUCLEOTIDE SEQUENCE</scope>
    <source>
        <strain evidence="3">R05AC</strain>
    </source>
</reference>
<dbReference type="PANTHER" id="PTHR36367:SF2">
    <property type="entry name" value="TRANSMEMBRANE PROTEIN"/>
    <property type="match status" value="1"/>
</dbReference>
<dbReference type="Pfam" id="PF12680">
    <property type="entry name" value="SnoaL_2"/>
    <property type="match status" value="2"/>
</dbReference>
<feature type="domain" description="SnoaL-like" evidence="2">
    <location>
        <begin position="247"/>
        <end position="346"/>
    </location>
</feature>
<evidence type="ECO:0000259" key="2">
    <source>
        <dbReference type="Pfam" id="PF12680"/>
    </source>
</evidence>
<organism evidence="3 4">
    <name type="scientific">Skeletonema marinoi</name>
    <dbReference type="NCBI Taxonomy" id="267567"/>
    <lineage>
        <taxon>Eukaryota</taxon>
        <taxon>Sar</taxon>
        <taxon>Stramenopiles</taxon>
        <taxon>Ochrophyta</taxon>
        <taxon>Bacillariophyta</taxon>
        <taxon>Coscinodiscophyceae</taxon>
        <taxon>Thalassiosirophycidae</taxon>
        <taxon>Thalassiosirales</taxon>
        <taxon>Skeletonemataceae</taxon>
        <taxon>Skeletonema</taxon>
        <taxon>Skeletonema marinoi-dohrnii complex</taxon>
    </lineage>
</organism>
<name>A0AAD9DDJ8_9STRA</name>
<accession>A0AAD9DDJ8</accession>
<feature type="transmembrane region" description="Helical" evidence="1">
    <location>
        <begin position="557"/>
        <end position="578"/>
    </location>
</feature>
<keyword evidence="1 3" id="KW-0812">Transmembrane</keyword>
<feature type="transmembrane region" description="Helical" evidence="1">
    <location>
        <begin position="380"/>
        <end position="404"/>
    </location>
</feature>
<evidence type="ECO:0000313" key="3">
    <source>
        <dbReference type="EMBL" id="KAK1743382.1"/>
    </source>
</evidence>
<feature type="transmembrane region" description="Helical" evidence="1">
    <location>
        <begin position="416"/>
        <end position="435"/>
    </location>
</feature>
<feature type="transmembrane region" description="Helical" evidence="1">
    <location>
        <begin position="519"/>
        <end position="536"/>
    </location>
</feature>
<dbReference type="EMBL" id="JATAAI010000009">
    <property type="protein sequence ID" value="KAK1743382.1"/>
    <property type="molecule type" value="Genomic_DNA"/>
</dbReference>
<keyword evidence="1" id="KW-0472">Membrane</keyword>